<dbReference type="Gene3D" id="3.30.230.100">
    <property type="match status" value="1"/>
</dbReference>
<organism evidence="1 2">
    <name type="scientific">Pichia inconspicua</name>
    <dbReference type="NCBI Taxonomy" id="52247"/>
    <lineage>
        <taxon>Eukaryota</taxon>
        <taxon>Fungi</taxon>
        <taxon>Dikarya</taxon>
        <taxon>Ascomycota</taxon>
        <taxon>Saccharomycotina</taxon>
        <taxon>Pichiomycetes</taxon>
        <taxon>Pichiales</taxon>
        <taxon>Pichiaceae</taxon>
        <taxon>Pichia</taxon>
    </lineage>
</organism>
<accession>A0A4T0X2V5</accession>
<comment type="caution">
    <text evidence="1">The sequence shown here is derived from an EMBL/GenBank/DDBJ whole genome shotgun (WGS) entry which is preliminary data.</text>
</comment>
<dbReference type="AlphaFoldDB" id="A0A4T0X2V5"/>
<sequence length="130" mass="14481">MNSYLKTQTITTTLEPPTGDKFQLAAILPLVKPTRESTNDIPITLHLSKVGADTPLGCYVYSIYDNKNKEVYQTLLNNGEETLVDLTKKIGLLVSKKYGIPTYVSMSGSWSLEDLISTVKLIVDFIDESY</sequence>
<keyword evidence="2" id="KW-1185">Reference proteome</keyword>
<dbReference type="OrthoDB" id="3987408at2759"/>
<name>A0A4T0X2V5_9ASCO</name>
<proteinExistence type="predicted"/>
<dbReference type="InterPro" id="IPR018854">
    <property type="entry name" value="Psome_chaperone_3/4"/>
</dbReference>
<dbReference type="EMBL" id="SELW01000308">
    <property type="protein sequence ID" value="TID29473.1"/>
    <property type="molecule type" value="Genomic_DNA"/>
</dbReference>
<gene>
    <name evidence="1" type="ORF">CANINC_001953</name>
</gene>
<evidence type="ECO:0000313" key="2">
    <source>
        <dbReference type="Proteomes" id="UP000307173"/>
    </source>
</evidence>
<reference evidence="1 2" key="1">
    <citation type="journal article" date="2019" name="Front. Genet.">
        <title>Whole-Genome Sequencing of the Opportunistic Yeast Pathogen Candida inconspicua Uncovers Its Hybrid Origin.</title>
        <authorList>
            <person name="Mixao V."/>
            <person name="Hansen A.P."/>
            <person name="Saus E."/>
            <person name="Boekhout T."/>
            <person name="Lass-Florl C."/>
            <person name="Gabaldon T."/>
        </authorList>
    </citation>
    <scope>NUCLEOTIDE SEQUENCE [LARGE SCALE GENOMIC DNA]</scope>
    <source>
        <strain evidence="1 2">CBS 180</strain>
    </source>
</reference>
<protein>
    <recommendedName>
        <fullName evidence="3">Proteasome assembly chaperone 3</fullName>
    </recommendedName>
</protein>
<evidence type="ECO:0008006" key="3">
    <source>
        <dbReference type="Google" id="ProtNLM"/>
    </source>
</evidence>
<dbReference type="Proteomes" id="UP000307173">
    <property type="component" value="Unassembled WGS sequence"/>
</dbReference>
<dbReference type="Pfam" id="PF10448">
    <property type="entry name" value="POC3_POC4"/>
    <property type="match status" value="1"/>
</dbReference>
<evidence type="ECO:0000313" key="1">
    <source>
        <dbReference type="EMBL" id="TID29473.1"/>
    </source>
</evidence>